<dbReference type="InterPro" id="IPR015943">
    <property type="entry name" value="WD40/YVTN_repeat-like_dom_sf"/>
</dbReference>
<proteinExistence type="predicted"/>
<gene>
    <name evidence="2" type="ORF">TL16_g10450</name>
</gene>
<evidence type="ECO:0000313" key="2">
    <source>
        <dbReference type="EMBL" id="GMH86149.1"/>
    </source>
</evidence>
<dbReference type="SUPFAM" id="SSF50978">
    <property type="entry name" value="WD40 repeat-like"/>
    <property type="match status" value="1"/>
</dbReference>
<sequence length="650" mass="72251">MESKGVVDRKEKKKKSKGRPKAPPEPLREAPNPEPKVPETQDVKMRSKKVIASGKFVKKKSKYGAATLSNPSSNNSKPNLAFNPNAKRIKELKTRMALSTTTFTALSFPTTSSYAIYQSKLKNSSTSTITESTTQFNEGSRGVETQTEQTTTKDAGCLVRGGVDDTEFEDMLSCIRSNKPLSSSSSNTNAANITNINLTGLKKFLTTSQYIMESLLEENIAREEIRTKSSGDILKNFQRRGCFKNHDKFTLESNPNGACVGIDTSSKSNTLIYALYNQEDGNSVSSVIYEYESYKLDGPVRRFECCNELTSFRVLERWIIAGDSSGSVVLFDLNEPYSVVKKAWASEGYSLYDTQHSSRILNVGGEGGVGWSFDDRGYFIVWQIMETPENSNESNPTAETGTLVKVVKSRVCRINRKRSTIDDVQTGFNETNFKAEGPSFEYVKSDPDGNNFVVGYAAGGAGGFNMFGNDVRELKSEFMTGEVDCVSFNRFVNVFIIAYKDGSVELYRKDDPTVVMRWESENWPAADHRRPRLDSDPAPKPVQTTAKVQVMWSWHRASVFYVLKDGLLFYIDLMVNDMSPGVAEGQTVDASFLATTKGSKNVGKVMFVVAGDDSINLRCVAEELVEEVKTLSDEEEVEWMTSWCEGAVYG</sequence>
<dbReference type="EMBL" id="BLQM01000371">
    <property type="protein sequence ID" value="GMH86149.1"/>
    <property type="molecule type" value="Genomic_DNA"/>
</dbReference>
<dbReference type="Gene3D" id="2.130.10.10">
    <property type="entry name" value="YVTN repeat-like/Quinoprotein amine dehydrogenase"/>
    <property type="match status" value="1"/>
</dbReference>
<protein>
    <submittedName>
        <fullName evidence="2">Uncharacterized protein</fullName>
    </submittedName>
</protein>
<dbReference type="GO" id="GO:0042073">
    <property type="term" value="P:intraciliary transport"/>
    <property type="evidence" value="ECO:0007669"/>
    <property type="project" value="InterPro"/>
</dbReference>
<dbReference type="GO" id="GO:0045503">
    <property type="term" value="F:dynein light chain binding"/>
    <property type="evidence" value="ECO:0007669"/>
    <property type="project" value="InterPro"/>
</dbReference>
<dbReference type="GO" id="GO:0005929">
    <property type="term" value="C:cilium"/>
    <property type="evidence" value="ECO:0007669"/>
    <property type="project" value="GOC"/>
</dbReference>
<evidence type="ECO:0000313" key="3">
    <source>
        <dbReference type="Proteomes" id="UP001162640"/>
    </source>
</evidence>
<feature type="compositionally biased region" description="Basic residues" evidence="1">
    <location>
        <begin position="11"/>
        <end position="20"/>
    </location>
</feature>
<feature type="compositionally biased region" description="Basic and acidic residues" evidence="1">
    <location>
        <begin position="36"/>
        <end position="45"/>
    </location>
</feature>
<dbReference type="AlphaFoldDB" id="A0A9W7EMF9"/>
<reference evidence="3" key="1">
    <citation type="journal article" date="2023" name="Commun. Biol.">
        <title>Genome analysis of Parmales, the sister group of diatoms, reveals the evolutionary specialization of diatoms from phago-mixotrophs to photoautotrophs.</title>
        <authorList>
            <person name="Ban H."/>
            <person name="Sato S."/>
            <person name="Yoshikawa S."/>
            <person name="Yamada K."/>
            <person name="Nakamura Y."/>
            <person name="Ichinomiya M."/>
            <person name="Sato N."/>
            <person name="Blanc-Mathieu R."/>
            <person name="Endo H."/>
            <person name="Kuwata A."/>
            <person name="Ogata H."/>
        </authorList>
    </citation>
    <scope>NUCLEOTIDE SEQUENCE [LARGE SCALE GENOMIC DNA]</scope>
</reference>
<evidence type="ECO:0000256" key="1">
    <source>
        <dbReference type="SAM" id="MobiDB-lite"/>
    </source>
</evidence>
<feature type="region of interest" description="Disordered" evidence="1">
    <location>
        <begin position="1"/>
        <end position="51"/>
    </location>
</feature>
<dbReference type="GO" id="GO:0005868">
    <property type="term" value="C:cytoplasmic dynein complex"/>
    <property type="evidence" value="ECO:0007669"/>
    <property type="project" value="InterPro"/>
</dbReference>
<comment type="caution">
    <text evidence="2">The sequence shown here is derived from an EMBL/GenBank/DDBJ whole genome shotgun (WGS) entry which is preliminary data.</text>
</comment>
<accession>A0A9W7EMF9</accession>
<dbReference type="PANTHER" id="PTHR16022">
    <property type="entry name" value="WD REPEAT DOMAIN 60"/>
    <property type="match status" value="1"/>
</dbReference>
<name>A0A9W7EMF9_9STRA</name>
<dbReference type="InterPro" id="IPR036322">
    <property type="entry name" value="WD40_repeat_dom_sf"/>
</dbReference>
<feature type="compositionally biased region" description="Basic and acidic residues" evidence="1">
    <location>
        <begin position="1"/>
        <end position="10"/>
    </location>
</feature>
<dbReference type="InterPro" id="IPR042505">
    <property type="entry name" value="DYNC2I1"/>
</dbReference>
<organism evidence="2 3">
    <name type="scientific">Triparma laevis f. inornata</name>
    <dbReference type="NCBI Taxonomy" id="1714386"/>
    <lineage>
        <taxon>Eukaryota</taxon>
        <taxon>Sar</taxon>
        <taxon>Stramenopiles</taxon>
        <taxon>Ochrophyta</taxon>
        <taxon>Bolidophyceae</taxon>
        <taxon>Parmales</taxon>
        <taxon>Triparmaceae</taxon>
        <taxon>Triparma</taxon>
    </lineage>
</organism>
<dbReference type="PANTHER" id="PTHR16022:SF0">
    <property type="entry name" value="CYTOPLASMIC DYNEIN 2 INTERMEDIATE CHAIN 1"/>
    <property type="match status" value="1"/>
</dbReference>
<dbReference type="Proteomes" id="UP001162640">
    <property type="component" value="Unassembled WGS sequence"/>
</dbReference>
<dbReference type="GO" id="GO:0045504">
    <property type="term" value="F:dynein heavy chain binding"/>
    <property type="evidence" value="ECO:0007669"/>
    <property type="project" value="InterPro"/>
</dbReference>